<evidence type="ECO:0000256" key="1">
    <source>
        <dbReference type="SAM" id="MobiDB-lite"/>
    </source>
</evidence>
<protein>
    <recommendedName>
        <fullName evidence="5">Chorion class high-cysteine HCB protein 13-like</fullName>
    </recommendedName>
</protein>
<organism evidence="3 4">
    <name type="scientific">Cucurbita argyrosperma subsp. sororia</name>
    <dbReference type="NCBI Taxonomy" id="37648"/>
    <lineage>
        <taxon>Eukaryota</taxon>
        <taxon>Viridiplantae</taxon>
        <taxon>Streptophyta</taxon>
        <taxon>Embryophyta</taxon>
        <taxon>Tracheophyta</taxon>
        <taxon>Spermatophyta</taxon>
        <taxon>Magnoliopsida</taxon>
        <taxon>eudicotyledons</taxon>
        <taxon>Gunneridae</taxon>
        <taxon>Pentapetalae</taxon>
        <taxon>rosids</taxon>
        <taxon>fabids</taxon>
        <taxon>Cucurbitales</taxon>
        <taxon>Cucurbitaceae</taxon>
        <taxon>Cucurbiteae</taxon>
        <taxon>Cucurbita</taxon>
    </lineage>
</organism>
<gene>
    <name evidence="3" type="ORF">SDJN03_20520</name>
</gene>
<evidence type="ECO:0008006" key="5">
    <source>
        <dbReference type="Google" id="ProtNLM"/>
    </source>
</evidence>
<feature type="signal peptide" evidence="2">
    <location>
        <begin position="1"/>
        <end position="30"/>
    </location>
</feature>
<dbReference type="EMBL" id="JAGKQH010000014">
    <property type="protein sequence ID" value="KAG6580518.1"/>
    <property type="molecule type" value="Genomic_DNA"/>
</dbReference>
<evidence type="ECO:0000256" key="2">
    <source>
        <dbReference type="SAM" id="SignalP"/>
    </source>
</evidence>
<name>A0AAV6MFI2_9ROSI</name>
<reference evidence="3 4" key="1">
    <citation type="journal article" date="2021" name="Hortic Res">
        <title>The domestication of Cucurbita argyrosperma as revealed by the genome of its wild relative.</title>
        <authorList>
            <person name="Barrera-Redondo J."/>
            <person name="Sanchez-de la Vega G."/>
            <person name="Aguirre-Liguori J.A."/>
            <person name="Castellanos-Morales G."/>
            <person name="Gutierrez-Guerrero Y.T."/>
            <person name="Aguirre-Dugua X."/>
            <person name="Aguirre-Planter E."/>
            <person name="Tenaillon M.I."/>
            <person name="Lira-Saade R."/>
            <person name="Eguiarte L.E."/>
        </authorList>
    </citation>
    <scope>NUCLEOTIDE SEQUENCE [LARGE SCALE GENOMIC DNA]</scope>
    <source>
        <strain evidence="3">JBR-2021</strain>
    </source>
</reference>
<accession>A0AAV6MFI2</accession>
<proteinExistence type="predicted"/>
<comment type="caution">
    <text evidence="3">The sequence shown here is derived from an EMBL/GenBank/DDBJ whole genome shotgun (WGS) entry which is preliminary data.</text>
</comment>
<feature type="non-terminal residue" evidence="3">
    <location>
        <position position="1"/>
    </location>
</feature>
<sequence length="152" mass="15109">MEKNYLNWAQALGTAWCFMLLLGLLCCCLSTKPRHHGDTSASNSSCTCDGGYAAMSCICFRGPKEEKNSNQAHGDNGARKFRPPRGYSGGTAAAASTPGNGNLTVLTDHDGGVVLASTFGFAVAAAAVVDAGEHGGECGGAGGCGGGGCGGG</sequence>
<dbReference type="Proteomes" id="UP000685013">
    <property type="component" value="Chromosome 14"/>
</dbReference>
<dbReference type="AlphaFoldDB" id="A0AAV6MFI2"/>
<feature type="chain" id="PRO_5043876781" description="Chorion class high-cysteine HCB protein 13-like" evidence="2">
    <location>
        <begin position="31"/>
        <end position="152"/>
    </location>
</feature>
<evidence type="ECO:0000313" key="3">
    <source>
        <dbReference type="EMBL" id="KAG6580518.1"/>
    </source>
</evidence>
<feature type="region of interest" description="Disordered" evidence="1">
    <location>
        <begin position="66"/>
        <end position="95"/>
    </location>
</feature>
<evidence type="ECO:0000313" key="4">
    <source>
        <dbReference type="Proteomes" id="UP000685013"/>
    </source>
</evidence>
<keyword evidence="4" id="KW-1185">Reference proteome</keyword>
<keyword evidence="2" id="KW-0732">Signal</keyword>